<comment type="caution">
    <text evidence="1">The sequence shown here is derived from an EMBL/GenBank/DDBJ whole genome shotgun (WGS) entry which is preliminary data.</text>
</comment>
<sequence>MQRLPPLRYIRKTTLVFLVVFLCFIAHRIFVSVSGMEQFQHATKDEKKTPIFSAVCRNIVGGAPFGVDSIFPVHTRLHFYSELPKLSWDIPQNTIRHVWYNGADTVQIVYCTMLEDACESSIAPKNLGPGEWSVDAVNGRKLLSSRQFKVEPARE</sequence>
<protein>
    <submittedName>
        <fullName evidence="1">Uncharacterized protein</fullName>
    </submittedName>
</protein>
<dbReference type="Proteomes" id="UP000245523">
    <property type="component" value="Unassembled WGS sequence"/>
</dbReference>
<gene>
    <name evidence="1" type="ORF">B0H50_12624</name>
</gene>
<dbReference type="EMBL" id="QGHD01000026">
    <property type="protein sequence ID" value="PWK93661.1"/>
    <property type="molecule type" value="Genomic_DNA"/>
</dbReference>
<evidence type="ECO:0000313" key="2">
    <source>
        <dbReference type="Proteomes" id="UP000245523"/>
    </source>
</evidence>
<keyword evidence="2" id="KW-1185">Reference proteome</keyword>
<evidence type="ECO:0000313" key="1">
    <source>
        <dbReference type="EMBL" id="PWK93661.1"/>
    </source>
</evidence>
<name>A0ABX5LIL6_9BACT</name>
<reference evidence="1 2" key="1">
    <citation type="submission" date="2018-05" db="EMBL/GenBank/DDBJ databases">
        <title>Animal gut microbial communities from fecal samples from Wisconsin, USA.</title>
        <authorList>
            <person name="Neumann A."/>
        </authorList>
    </citation>
    <scope>NUCLEOTIDE SEQUENCE [LARGE SCALE GENOMIC DNA]</scope>
    <source>
        <strain evidence="1 2">UWS4</strain>
    </source>
</reference>
<proteinExistence type="predicted"/>
<accession>A0ABX5LIL6</accession>
<organism evidence="1 2">
    <name type="scientific">Hallerella porci</name>
    <dbReference type="NCBI Taxonomy" id="1945871"/>
    <lineage>
        <taxon>Bacteria</taxon>
        <taxon>Pseudomonadati</taxon>
        <taxon>Fibrobacterota</taxon>
        <taxon>Fibrobacteria</taxon>
        <taxon>Fibrobacterales</taxon>
        <taxon>Fibrobacteraceae</taxon>
        <taxon>Hallerella</taxon>
    </lineage>
</organism>